<feature type="compositionally biased region" description="Low complexity" evidence="1">
    <location>
        <begin position="333"/>
        <end position="347"/>
    </location>
</feature>
<dbReference type="InterPro" id="IPR021235">
    <property type="entry name" value="DUF2637"/>
</dbReference>
<dbReference type="Proteomes" id="UP001592582">
    <property type="component" value="Unassembled WGS sequence"/>
</dbReference>
<protein>
    <submittedName>
        <fullName evidence="3">DUF2637 domain-containing protein</fullName>
    </submittedName>
</protein>
<dbReference type="PANTHER" id="PTHR23242:SF9">
    <property type="entry name" value="TRANSCRIPTION FACTOR HOXA13"/>
    <property type="match status" value="1"/>
</dbReference>
<evidence type="ECO:0000256" key="2">
    <source>
        <dbReference type="SAM" id="Phobius"/>
    </source>
</evidence>
<organism evidence="3 4">
    <name type="scientific">Streptacidiphilus alkalitolerans</name>
    <dbReference type="NCBI Taxonomy" id="3342712"/>
    <lineage>
        <taxon>Bacteria</taxon>
        <taxon>Bacillati</taxon>
        <taxon>Actinomycetota</taxon>
        <taxon>Actinomycetes</taxon>
        <taxon>Kitasatosporales</taxon>
        <taxon>Streptomycetaceae</taxon>
        <taxon>Streptacidiphilus</taxon>
    </lineage>
</organism>
<keyword evidence="2" id="KW-0812">Transmembrane</keyword>
<dbReference type="EMBL" id="JBHEZX010000003">
    <property type="protein sequence ID" value="MFC1409158.1"/>
    <property type="molecule type" value="Genomic_DNA"/>
</dbReference>
<feature type="transmembrane region" description="Helical" evidence="2">
    <location>
        <begin position="12"/>
        <end position="36"/>
    </location>
</feature>
<reference evidence="3 4" key="1">
    <citation type="submission" date="2024-09" db="EMBL/GenBank/DDBJ databases">
        <authorList>
            <person name="Lee S.D."/>
        </authorList>
    </citation>
    <scope>NUCLEOTIDE SEQUENCE [LARGE SCALE GENOMIC DNA]</scope>
    <source>
        <strain evidence="3 4">N1-1</strain>
    </source>
</reference>
<proteinExistence type="predicted"/>
<feature type="compositionally biased region" description="Low complexity" evidence="1">
    <location>
        <begin position="262"/>
        <end position="274"/>
    </location>
</feature>
<evidence type="ECO:0000313" key="4">
    <source>
        <dbReference type="Proteomes" id="UP001592582"/>
    </source>
</evidence>
<sequence length="474" mass="51887">MAGPAITRAHRALIGVVAAGAFIIAGIGFTGSYAAVRTLALHKGFGTFSYVFPIGVDVGIAVLLALDLVLTWLRIPFPLLRQTAWLLTGATVVFNAASSWGDPLAMGMHAIIPVLFVVVVEAARHAIGRMADITADRHMESVRLMRWLLSPVPTFRLWRRMKLWELRSYDEVVRLEQNRLVYRTHLRAQYGRSWRRQAPIETLLPLKLAKYGVPLDMEVIRRLPARPQPAPALAAPAAVAPAAEEPFAAHQAFPQQAFPQQAFPAQQPQAVHPQQPRPGQPQPVQPPAVQPQPQPQGGPDPVAVDVLTKLALHRHRRPLHDPDTTGGHTADEQSGQQQPSQGSVNGSLRGVAWIPKQHPGDTDPAAEEGPEAWFAPKTVPEPDPHPDFVPPSELPADPDPAAGADPLDVYFDGLVAYREAYNHDPAPAQLAQYLFEVQGLTAPGGDRPISAETLRRAWPQLEQRFLARYDEVAQ</sequence>
<evidence type="ECO:0000256" key="1">
    <source>
        <dbReference type="SAM" id="MobiDB-lite"/>
    </source>
</evidence>
<feature type="compositionally biased region" description="Pro residues" evidence="1">
    <location>
        <begin position="275"/>
        <end position="298"/>
    </location>
</feature>
<dbReference type="Pfam" id="PF10935">
    <property type="entry name" value="DUF2637"/>
    <property type="match status" value="1"/>
</dbReference>
<gene>
    <name evidence="3" type="ORF">ACEZDG_07655</name>
</gene>
<keyword evidence="2" id="KW-0472">Membrane</keyword>
<feature type="transmembrane region" description="Helical" evidence="2">
    <location>
        <begin position="84"/>
        <end position="101"/>
    </location>
</feature>
<accession>A0ABV6V627</accession>
<feature type="region of interest" description="Disordered" evidence="1">
    <location>
        <begin position="315"/>
        <end position="347"/>
    </location>
</feature>
<dbReference type="RefSeq" id="WP_380504350.1">
    <property type="nucleotide sequence ID" value="NZ_JBHEZX010000003.1"/>
</dbReference>
<name>A0ABV6V627_9ACTN</name>
<evidence type="ECO:0000313" key="3">
    <source>
        <dbReference type="EMBL" id="MFC1409158.1"/>
    </source>
</evidence>
<comment type="caution">
    <text evidence="3">The sequence shown here is derived from an EMBL/GenBank/DDBJ whole genome shotgun (WGS) entry which is preliminary data.</text>
</comment>
<feature type="transmembrane region" description="Helical" evidence="2">
    <location>
        <begin position="48"/>
        <end position="72"/>
    </location>
</feature>
<keyword evidence="4" id="KW-1185">Reference proteome</keyword>
<dbReference type="PANTHER" id="PTHR23242">
    <property type="entry name" value="TRANSCRIPTION FACTOR HOXA13"/>
    <property type="match status" value="1"/>
</dbReference>
<feature type="region of interest" description="Disordered" evidence="1">
    <location>
        <begin position="262"/>
        <end position="302"/>
    </location>
</feature>
<keyword evidence="2" id="KW-1133">Transmembrane helix</keyword>
<feature type="transmembrane region" description="Helical" evidence="2">
    <location>
        <begin position="107"/>
        <end position="127"/>
    </location>
</feature>